<feature type="transmembrane region" description="Helical" evidence="12">
    <location>
        <begin position="61"/>
        <end position="81"/>
    </location>
</feature>
<dbReference type="PANTHER" id="PTHR43141">
    <property type="entry name" value="CYTOCHROME BD2 SUBUNIT II"/>
    <property type="match status" value="1"/>
</dbReference>
<feature type="transmembrane region" description="Helical" evidence="12">
    <location>
        <begin position="120"/>
        <end position="144"/>
    </location>
</feature>
<comment type="similarity">
    <text evidence="2">Belongs to the cytochrome ubiquinol oxidase subunit 2 family.</text>
</comment>
<feature type="transmembrane region" description="Helical" evidence="12">
    <location>
        <begin position="257"/>
        <end position="276"/>
    </location>
</feature>
<accession>A0ABX1WRP5</accession>
<feature type="transmembrane region" description="Helical" evidence="12">
    <location>
        <begin position="12"/>
        <end position="31"/>
    </location>
</feature>
<evidence type="ECO:0000256" key="9">
    <source>
        <dbReference type="ARBA" id="ARBA00022989"/>
    </source>
</evidence>
<comment type="subcellular location">
    <subcellularLocation>
        <location evidence="1">Cell membrane</location>
        <topology evidence="1">Multi-pass membrane protein</topology>
    </subcellularLocation>
</comment>
<name>A0ABX1WRP5_9BACT</name>
<protein>
    <submittedName>
        <fullName evidence="13">Cytochrome d ubiquinol oxidase subunit II</fullName>
    </submittedName>
</protein>
<dbReference type="NCBIfam" id="TIGR00203">
    <property type="entry name" value="cydB"/>
    <property type="match status" value="1"/>
</dbReference>
<keyword evidence="9 12" id="KW-1133">Transmembrane helix</keyword>
<evidence type="ECO:0000256" key="6">
    <source>
        <dbReference type="ARBA" id="ARBA00022692"/>
    </source>
</evidence>
<keyword evidence="8" id="KW-0249">Electron transport</keyword>
<keyword evidence="10" id="KW-0408">Iron</keyword>
<reference evidence="13 14" key="1">
    <citation type="submission" date="2018-12" db="EMBL/GenBank/DDBJ databases">
        <title>Marinifilum JC070 sp. nov., a marine bacterium isolated from Yongle Blue Hole in the South China Sea.</title>
        <authorList>
            <person name="Fu T."/>
        </authorList>
    </citation>
    <scope>NUCLEOTIDE SEQUENCE [LARGE SCALE GENOMIC DNA]</scope>
    <source>
        <strain evidence="13 14">JC070</strain>
    </source>
</reference>
<evidence type="ECO:0000313" key="13">
    <source>
        <dbReference type="EMBL" id="NOU58731.1"/>
    </source>
</evidence>
<evidence type="ECO:0000256" key="7">
    <source>
        <dbReference type="ARBA" id="ARBA00022723"/>
    </source>
</evidence>
<sequence>MFENLSHLALQQYWWVIDSLLGSILVFLMFVQGGQTLIYRIGKTEEERSLLINALGRKWEFTFTTLVTFGGAMFASFPLFYSTSFGGAYWVWMAILFCFIIQAVSYEFRSKPSNVWGAKTFEIFLFINGLLGTILIGTAVGTFFNGAEFTVNDLNQSRWATPYGGLEAVLNIHNVALGLSVFFLARLLGSLYFIHHIDQDEIVKRSRKQLLYCGIPFLVMFLFFAIRLLLMDGFAVHPENGLVSIEAYKYLNNFLEMPLLIFLFLAGVCLVLFGLIKSYLIEKYSKGFWFTGAGTIFVVFALFLVAGLNHTAFYPSLADLQSSLTIQNASSSHYTLTAMSYVSLMVPFVAAYIVWAWRAINNKKLDVEELNAEEHKY</sequence>
<keyword evidence="4" id="KW-1003">Cell membrane</keyword>
<keyword evidence="6 12" id="KW-0812">Transmembrane</keyword>
<evidence type="ECO:0000256" key="10">
    <source>
        <dbReference type="ARBA" id="ARBA00023004"/>
    </source>
</evidence>
<evidence type="ECO:0000256" key="8">
    <source>
        <dbReference type="ARBA" id="ARBA00022982"/>
    </source>
</evidence>
<gene>
    <name evidence="13" type="primary">cydB</name>
    <name evidence="13" type="ORF">ELS83_02790</name>
</gene>
<dbReference type="Proteomes" id="UP000732105">
    <property type="component" value="Unassembled WGS sequence"/>
</dbReference>
<feature type="transmembrane region" description="Helical" evidence="12">
    <location>
        <begin position="87"/>
        <end position="108"/>
    </location>
</feature>
<keyword evidence="7" id="KW-0479">Metal-binding</keyword>
<evidence type="ECO:0000256" key="1">
    <source>
        <dbReference type="ARBA" id="ARBA00004651"/>
    </source>
</evidence>
<evidence type="ECO:0000256" key="5">
    <source>
        <dbReference type="ARBA" id="ARBA00022617"/>
    </source>
</evidence>
<dbReference type="EMBL" id="RZNH01000003">
    <property type="protein sequence ID" value="NOU58731.1"/>
    <property type="molecule type" value="Genomic_DNA"/>
</dbReference>
<organism evidence="13 14">
    <name type="scientific">Marinifilum caeruleilacunae</name>
    <dbReference type="NCBI Taxonomy" id="2499076"/>
    <lineage>
        <taxon>Bacteria</taxon>
        <taxon>Pseudomonadati</taxon>
        <taxon>Bacteroidota</taxon>
        <taxon>Bacteroidia</taxon>
        <taxon>Marinilabiliales</taxon>
        <taxon>Marinifilaceae</taxon>
    </lineage>
</organism>
<proteinExistence type="inferred from homology"/>
<dbReference type="Pfam" id="PF02322">
    <property type="entry name" value="Cyt_bd_oxida_II"/>
    <property type="match status" value="1"/>
</dbReference>
<evidence type="ECO:0000256" key="4">
    <source>
        <dbReference type="ARBA" id="ARBA00022475"/>
    </source>
</evidence>
<dbReference type="RefSeq" id="WP_171594009.1">
    <property type="nucleotide sequence ID" value="NZ_RZNH01000003.1"/>
</dbReference>
<keyword evidence="14" id="KW-1185">Reference proteome</keyword>
<evidence type="ECO:0000256" key="12">
    <source>
        <dbReference type="SAM" id="Phobius"/>
    </source>
</evidence>
<keyword evidence="3" id="KW-0813">Transport</keyword>
<feature type="transmembrane region" description="Helical" evidence="12">
    <location>
        <begin position="288"/>
        <end position="314"/>
    </location>
</feature>
<evidence type="ECO:0000256" key="11">
    <source>
        <dbReference type="ARBA" id="ARBA00023136"/>
    </source>
</evidence>
<feature type="transmembrane region" description="Helical" evidence="12">
    <location>
        <begin position="210"/>
        <end position="230"/>
    </location>
</feature>
<feature type="transmembrane region" description="Helical" evidence="12">
    <location>
        <begin position="168"/>
        <end position="189"/>
    </location>
</feature>
<evidence type="ECO:0000313" key="14">
    <source>
        <dbReference type="Proteomes" id="UP000732105"/>
    </source>
</evidence>
<feature type="transmembrane region" description="Helical" evidence="12">
    <location>
        <begin position="334"/>
        <end position="355"/>
    </location>
</feature>
<comment type="caution">
    <text evidence="13">The sequence shown here is derived from an EMBL/GenBank/DDBJ whole genome shotgun (WGS) entry which is preliminary data.</text>
</comment>
<dbReference type="PANTHER" id="PTHR43141:SF5">
    <property type="entry name" value="CYTOCHROME BD-I UBIQUINOL OXIDASE SUBUNIT 2"/>
    <property type="match status" value="1"/>
</dbReference>
<dbReference type="InterPro" id="IPR003317">
    <property type="entry name" value="Cyt-d_oxidase_su2"/>
</dbReference>
<keyword evidence="5" id="KW-0349">Heme</keyword>
<evidence type="ECO:0000256" key="2">
    <source>
        <dbReference type="ARBA" id="ARBA00007543"/>
    </source>
</evidence>
<evidence type="ECO:0000256" key="3">
    <source>
        <dbReference type="ARBA" id="ARBA00022448"/>
    </source>
</evidence>
<keyword evidence="11 12" id="KW-0472">Membrane</keyword>